<dbReference type="CDD" id="cd02995">
    <property type="entry name" value="PDI_a_PDI_a'_C"/>
    <property type="match status" value="1"/>
</dbReference>
<evidence type="ECO:0000256" key="10">
    <source>
        <dbReference type="PIRSR" id="PIRSR605792-51"/>
    </source>
</evidence>
<feature type="chain" id="PRO_5029546344" description="protein disulfide-isomerase" evidence="11">
    <location>
        <begin position="27"/>
        <end position="528"/>
    </location>
</feature>
<gene>
    <name evidence="13" type="primary">PDI1</name>
    <name evidence="13" type="ORF">F1559_000243</name>
</gene>
<evidence type="ECO:0000256" key="4">
    <source>
        <dbReference type="ARBA" id="ARBA00012723"/>
    </source>
</evidence>
<dbReference type="GO" id="GO:0005788">
    <property type="term" value="C:endoplasmic reticulum lumen"/>
    <property type="evidence" value="ECO:0007669"/>
    <property type="project" value="UniProtKB-SubCell"/>
</dbReference>
<dbReference type="Pfam" id="PF13848">
    <property type="entry name" value="Thioredoxin_6"/>
    <property type="match status" value="1"/>
</dbReference>
<feature type="signal peptide" evidence="11">
    <location>
        <begin position="1"/>
        <end position="26"/>
    </location>
</feature>
<dbReference type="GO" id="GO:0003756">
    <property type="term" value="F:protein disulfide isomerase activity"/>
    <property type="evidence" value="ECO:0007669"/>
    <property type="project" value="UniProtKB-EC"/>
</dbReference>
<dbReference type="SUPFAM" id="SSF52833">
    <property type="entry name" value="Thioredoxin-like"/>
    <property type="match status" value="3"/>
</dbReference>
<evidence type="ECO:0000313" key="14">
    <source>
        <dbReference type="Proteomes" id="UP000530660"/>
    </source>
</evidence>
<dbReference type="EC" id="5.3.4.1" evidence="4"/>
<name>A0A7J7IFJ9_9RHOD</name>
<dbReference type="CDD" id="cd02961">
    <property type="entry name" value="PDI_a_family"/>
    <property type="match status" value="1"/>
</dbReference>
<dbReference type="InterPro" id="IPR013766">
    <property type="entry name" value="Thioredoxin_domain"/>
</dbReference>
<evidence type="ECO:0000256" key="11">
    <source>
        <dbReference type="SAM" id="SignalP"/>
    </source>
</evidence>
<keyword evidence="14" id="KW-1185">Reference proteome</keyword>
<dbReference type="GO" id="GO:0034976">
    <property type="term" value="P:response to endoplasmic reticulum stress"/>
    <property type="evidence" value="ECO:0007669"/>
    <property type="project" value="TreeGrafter"/>
</dbReference>
<feature type="disulfide bond" description="Redox-active" evidence="10">
    <location>
        <begin position="60"/>
        <end position="63"/>
    </location>
</feature>
<keyword evidence="5 11" id="KW-0732">Signal</keyword>
<proteinExistence type="inferred from homology"/>
<evidence type="ECO:0000256" key="1">
    <source>
        <dbReference type="ARBA" id="ARBA00001182"/>
    </source>
</evidence>
<evidence type="ECO:0000256" key="5">
    <source>
        <dbReference type="ARBA" id="ARBA00022729"/>
    </source>
</evidence>
<dbReference type="Proteomes" id="UP000530660">
    <property type="component" value="Unassembled WGS sequence"/>
</dbReference>
<keyword evidence="7" id="KW-0256">Endoplasmic reticulum</keyword>
<evidence type="ECO:0000256" key="2">
    <source>
        <dbReference type="ARBA" id="ARBA00004319"/>
    </source>
</evidence>
<comment type="subcellular location">
    <subcellularLocation>
        <location evidence="2">Endoplasmic reticulum lumen</location>
    </subcellularLocation>
</comment>
<evidence type="ECO:0000256" key="3">
    <source>
        <dbReference type="ARBA" id="ARBA00006347"/>
    </source>
</evidence>
<comment type="caution">
    <text evidence="13">The sequence shown here is derived from an EMBL/GenBank/DDBJ whole genome shotgun (WGS) entry which is preliminary data.</text>
</comment>
<keyword evidence="6" id="KW-0677">Repeat</keyword>
<dbReference type="CDD" id="cd02982">
    <property type="entry name" value="PDI_b'_family"/>
    <property type="match status" value="1"/>
</dbReference>
<evidence type="ECO:0000256" key="6">
    <source>
        <dbReference type="ARBA" id="ARBA00022737"/>
    </source>
</evidence>
<protein>
    <recommendedName>
        <fullName evidence="4">protein disulfide-isomerase</fullName>
        <ecNumber evidence="4">5.3.4.1</ecNumber>
    </recommendedName>
</protein>
<dbReference type="EMBL" id="VWRR01000012">
    <property type="protein sequence ID" value="KAF6001853.1"/>
    <property type="molecule type" value="Genomic_DNA"/>
</dbReference>
<dbReference type="Gene3D" id="3.40.30.10">
    <property type="entry name" value="Glutaredoxin"/>
    <property type="match status" value="4"/>
</dbReference>
<comment type="catalytic activity">
    <reaction evidence="1">
        <text>Catalyzes the rearrangement of -S-S- bonds in proteins.</text>
        <dbReference type="EC" id="5.3.4.1"/>
    </reaction>
</comment>
<feature type="domain" description="Thioredoxin" evidence="12">
    <location>
        <begin position="380"/>
        <end position="509"/>
    </location>
</feature>
<accession>A0A7J7IFJ9</accession>
<dbReference type="OrthoDB" id="427280at2759"/>
<dbReference type="InterPro" id="IPR036249">
    <property type="entry name" value="Thioredoxin-like_sf"/>
</dbReference>
<reference evidence="13 14" key="1">
    <citation type="journal article" date="2020" name="J. Phycol.">
        <title>Comparative genome analysis reveals Cyanidiococcus gen. nov., a new extremophilic red algal genus sister to Cyanidioschyzon (Cyanidioschyzonaceae, Rhodophyta).</title>
        <authorList>
            <person name="Liu S.-L."/>
            <person name="Chiang Y.-R."/>
            <person name="Yoon H.S."/>
            <person name="Fu H.-Y."/>
        </authorList>
    </citation>
    <scope>NUCLEOTIDE SEQUENCE [LARGE SCALE GENOMIC DNA]</scope>
    <source>
        <strain evidence="13 14">THAL066</strain>
    </source>
</reference>
<dbReference type="PROSITE" id="PS51352">
    <property type="entry name" value="THIOREDOXIN_2"/>
    <property type="match status" value="2"/>
</dbReference>
<keyword evidence="10" id="KW-1015">Disulfide bond</keyword>
<evidence type="ECO:0000256" key="7">
    <source>
        <dbReference type="ARBA" id="ARBA00022824"/>
    </source>
</evidence>
<dbReference type="Pfam" id="PF00085">
    <property type="entry name" value="Thioredoxin"/>
    <property type="match status" value="2"/>
</dbReference>
<comment type="similarity">
    <text evidence="3">Belongs to the protein disulfide isomerase family.</text>
</comment>
<keyword evidence="8 13" id="KW-0413">Isomerase</keyword>
<evidence type="ECO:0000259" key="12">
    <source>
        <dbReference type="PROSITE" id="PS51352"/>
    </source>
</evidence>
<dbReference type="AlphaFoldDB" id="A0A7J7IFJ9"/>
<feature type="disulfide bond" description="Redox-active" evidence="10">
    <location>
        <begin position="430"/>
        <end position="433"/>
    </location>
</feature>
<dbReference type="InterPro" id="IPR005792">
    <property type="entry name" value="Prot_disulphide_isomerase"/>
</dbReference>
<dbReference type="NCBIfam" id="TIGR01130">
    <property type="entry name" value="ER_PDI_fam"/>
    <property type="match status" value="1"/>
</dbReference>
<sequence length="528" mass="58329">MGSVRSVAVGAVWLFVLSWFVAVVVAKSGGTASVPLTAKTFDKQIASHRLALVKFVAPWCGHCKRMKDDWDAAAKALSDQKGLLVGEVDATVETKLRDRFDIRGFPTIKLFVDGKPVADYNGERTTDALVSFVKRQMTVPVVLVNRSAEVASLAVNKERPRVVGYVPQTLSTEERAARQSQFEQVARSSRELFPELVFYQTSDLEAAHALGVDAHPQLTKETAAVVVVRPHSESESVHERTHIFPWDASAETKADQGNGGDKAEPLQQFIRLHAAPLVGEISQTTAELYQDIGNPLFIMFEDAPHKPEEKGTSIMKSMAKKYRTRISFVMANAGTLARFREYIGCTDGKRFAIHVLGEDSNYIYDGPTDESSISKFIADYLAGNLKPTLRSEEPPADNSGPVRIVVGKTWNEIVMDPQKDVFVEQYAPWCGHCRSLEPAYDELARKLASVKTLVIAKMDATKNDAPGEHKARGFPTLILFPAGKDKKAVRYEGDRSVSDMMSFIQKHATHKFTIPDGASSKESEKDEL</sequence>
<evidence type="ECO:0000313" key="13">
    <source>
        <dbReference type="EMBL" id="KAF6001853.1"/>
    </source>
</evidence>
<organism evidence="13 14">
    <name type="scientific">Cyanidiococcus yangmingshanensis</name>
    <dbReference type="NCBI Taxonomy" id="2690220"/>
    <lineage>
        <taxon>Eukaryota</taxon>
        <taxon>Rhodophyta</taxon>
        <taxon>Bangiophyceae</taxon>
        <taxon>Cyanidiales</taxon>
        <taxon>Cyanidiaceae</taxon>
        <taxon>Cyanidiococcus</taxon>
    </lineage>
</organism>
<dbReference type="PANTHER" id="PTHR18929">
    <property type="entry name" value="PROTEIN DISULFIDE ISOMERASE"/>
    <property type="match status" value="1"/>
</dbReference>
<keyword evidence="9 10" id="KW-0676">Redox-active center</keyword>
<evidence type="ECO:0000256" key="9">
    <source>
        <dbReference type="ARBA" id="ARBA00023284"/>
    </source>
</evidence>
<evidence type="ECO:0000256" key="8">
    <source>
        <dbReference type="ARBA" id="ARBA00023235"/>
    </source>
</evidence>
<feature type="domain" description="Thioredoxin" evidence="12">
    <location>
        <begin position="27"/>
        <end position="138"/>
    </location>
</feature>
<dbReference type="GO" id="GO:0006457">
    <property type="term" value="P:protein folding"/>
    <property type="evidence" value="ECO:0007669"/>
    <property type="project" value="TreeGrafter"/>
</dbReference>